<sequence length="266" mass="28193">MEQVTYNFSDKVVLVTGGTSGIGLATAQKFALAGAQVIITGRSKEKATAVMGKAGFQPEFICTDNSQPEAILELFQHIKQKYNRLDIAVNNAANETGIGKPLHEFELTDFEEAMAANLRGVWLCMQQEIRLMLEQQPAGGAIVNVASINGLGGAPGGALYSAAKAGVIAMAKSSAQELATSNIRVNVLAPGAHNTPMLQDVFSMQSGGDAAREEEVKQMYLNFIPQKRLGDPTEAAATIVWLCSDAASYITGHTLIVDGGTSAMMR</sequence>
<dbReference type="GO" id="GO:0048038">
    <property type="term" value="F:quinone binding"/>
    <property type="evidence" value="ECO:0007669"/>
    <property type="project" value="TreeGrafter"/>
</dbReference>
<keyword evidence="4" id="KW-1185">Reference proteome</keyword>
<evidence type="ECO:0000256" key="2">
    <source>
        <dbReference type="ARBA" id="ARBA00023002"/>
    </source>
</evidence>
<dbReference type="InterPro" id="IPR002347">
    <property type="entry name" value="SDR_fam"/>
</dbReference>
<dbReference type="Gene3D" id="3.40.50.720">
    <property type="entry name" value="NAD(P)-binding Rossmann-like Domain"/>
    <property type="match status" value="1"/>
</dbReference>
<comment type="similarity">
    <text evidence="1">Belongs to the short-chain dehydrogenases/reductases (SDR) family.</text>
</comment>
<evidence type="ECO:0000256" key="1">
    <source>
        <dbReference type="ARBA" id="ARBA00006484"/>
    </source>
</evidence>
<accession>A0A923N4U5</accession>
<evidence type="ECO:0000313" key="3">
    <source>
        <dbReference type="EMBL" id="MBC5992563.1"/>
    </source>
</evidence>
<dbReference type="PANTHER" id="PTHR42760:SF133">
    <property type="entry name" value="3-OXOACYL-[ACYL-CARRIER-PROTEIN] REDUCTASE"/>
    <property type="match status" value="1"/>
</dbReference>
<dbReference type="GO" id="GO:0006633">
    <property type="term" value="P:fatty acid biosynthetic process"/>
    <property type="evidence" value="ECO:0007669"/>
    <property type="project" value="TreeGrafter"/>
</dbReference>
<dbReference type="AlphaFoldDB" id="A0A923N4U5"/>
<name>A0A923N4U5_9BACT</name>
<dbReference type="EMBL" id="JACRVF010000001">
    <property type="protein sequence ID" value="MBC5992563.1"/>
    <property type="molecule type" value="Genomic_DNA"/>
</dbReference>
<dbReference type="Pfam" id="PF13561">
    <property type="entry name" value="adh_short_C2"/>
    <property type="match status" value="1"/>
</dbReference>
<dbReference type="SUPFAM" id="SSF51735">
    <property type="entry name" value="NAD(P)-binding Rossmann-fold domains"/>
    <property type="match status" value="1"/>
</dbReference>
<dbReference type="InterPro" id="IPR036291">
    <property type="entry name" value="NAD(P)-bd_dom_sf"/>
</dbReference>
<dbReference type="FunFam" id="3.40.50.720:FF:000084">
    <property type="entry name" value="Short-chain dehydrogenase reductase"/>
    <property type="match status" value="1"/>
</dbReference>
<dbReference type="Proteomes" id="UP000603640">
    <property type="component" value="Unassembled WGS sequence"/>
</dbReference>
<comment type="caution">
    <text evidence="3">The sequence shown here is derived from an EMBL/GenBank/DDBJ whole genome shotgun (WGS) entry which is preliminary data.</text>
</comment>
<keyword evidence="2" id="KW-0560">Oxidoreductase</keyword>
<dbReference type="CDD" id="cd05233">
    <property type="entry name" value="SDR_c"/>
    <property type="match status" value="1"/>
</dbReference>
<dbReference type="GO" id="GO:0016616">
    <property type="term" value="F:oxidoreductase activity, acting on the CH-OH group of donors, NAD or NADP as acceptor"/>
    <property type="evidence" value="ECO:0007669"/>
    <property type="project" value="TreeGrafter"/>
</dbReference>
<dbReference type="PRINTS" id="PR00081">
    <property type="entry name" value="GDHRDH"/>
</dbReference>
<protein>
    <submittedName>
        <fullName evidence="3">SDR family oxidoreductase</fullName>
    </submittedName>
</protein>
<organism evidence="3 4">
    <name type="scientific">Pontibacter cellulosilyticus</name>
    <dbReference type="NCBI Taxonomy" id="1720253"/>
    <lineage>
        <taxon>Bacteria</taxon>
        <taxon>Pseudomonadati</taxon>
        <taxon>Bacteroidota</taxon>
        <taxon>Cytophagia</taxon>
        <taxon>Cytophagales</taxon>
        <taxon>Hymenobacteraceae</taxon>
        <taxon>Pontibacter</taxon>
    </lineage>
</organism>
<evidence type="ECO:0000313" key="4">
    <source>
        <dbReference type="Proteomes" id="UP000603640"/>
    </source>
</evidence>
<reference evidence="3" key="1">
    <citation type="submission" date="2020-08" db="EMBL/GenBank/DDBJ databases">
        <title>Pontibacter sp. SD6 16S ribosomal RNA gene Genome sequencing and assembly.</title>
        <authorList>
            <person name="Kang M."/>
        </authorList>
    </citation>
    <scope>NUCLEOTIDE SEQUENCE</scope>
    <source>
        <strain evidence="3">SD6</strain>
    </source>
</reference>
<proteinExistence type="inferred from homology"/>
<dbReference type="PANTHER" id="PTHR42760">
    <property type="entry name" value="SHORT-CHAIN DEHYDROGENASES/REDUCTASES FAMILY MEMBER"/>
    <property type="match status" value="1"/>
</dbReference>
<dbReference type="PRINTS" id="PR00080">
    <property type="entry name" value="SDRFAMILY"/>
</dbReference>
<gene>
    <name evidence="3" type="ORF">H8S84_06920</name>
</gene>
<dbReference type="RefSeq" id="WP_187066498.1">
    <property type="nucleotide sequence ID" value="NZ_JACRVF010000001.1"/>
</dbReference>